<accession>A0A541BNV5</accession>
<evidence type="ECO:0000313" key="3">
    <source>
        <dbReference type="Proteomes" id="UP000316256"/>
    </source>
</evidence>
<comment type="caution">
    <text evidence="2">The sequence shown here is derived from an EMBL/GenBank/DDBJ whole genome shotgun (WGS) entry which is preliminary data.</text>
</comment>
<reference evidence="2 3" key="1">
    <citation type="submission" date="2019-06" db="EMBL/GenBank/DDBJ databases">
        <title>Rhodococcus spaelei sp. nov., isolated from a cave.</title>
        <authorList>
            <person name="Lee S.D."/>
        </authorList>
    </citation>
    <scope>NUCLEOTIDE SEQUENCE [LARGE SCALE GENOMIC DNA]</scope>
    <source>
        <strain evidence="2 3">C9-5</strain>
    </source>
</reference>
<dbReference type="OrthoDB" id="3508128at2"/>
<dbReference type="Pfam" id="PF10979">
    <property type="entry name" value="DUF2786"/>
    <property type="match status" value="1"/>
</dbReference>
<dbReference type="Proteomes" id="UP000316256">
    <property type="component" value="Unassembled WGS sequence"/>
</dbReference>
<dbReference type="InterPro" id="IPR024498">
    <property type="entry name" value="DUF2786"/>
</dbReference>
<organism evidence="2 3">
    <name type="scientific">Rhodococcus spelaei</name>
    <dbReference type="NCBI Taxonomy" id="2546320"/>
    <lineage>
        <taxon>Bacteria</taxon>
        <taxon>Bacillati</taxon>
        <taxon>Actinomycetota</taxon>
        <taxon>Actinomycetes</taxon>
        <taxon>Mycobacteriales</taxon>
        <taxon>Nocardiaceae</taxon>
        <taxon>Rhodococcus</taxon>
    </lineage>
</organism>
<evidence type="ECO:0000313" key="2">
    <source>
        <dbReference type="EMBL" id="TQF74015.1"/>
    </source>
</evidence>
<protein>
    <submittedName>
        <fullName evidence="2">DUF2786 domain-containing protein</fullName>
    </submittedName>
</protein>
<dbReference type="AlphaFoldDB" id="A0A541BNV5"/>
<feature type="domain" description="DUF2786" evidence="1">
    <location>
        <begin position="141"/>
        <end position="178"/>
    </location>
</feature>
<keyword evidence="3" id="KW-1185">Reference proteome</keyword>
<proteinExistence type="predicted"/>
<dbReference type="EMBL" id="VIGH01000002">
    <property type="protein sequence ID" value="TQF74015.1"/>
    <property type="molecule type" value="Genomic_DNA"/>
</dbReference>
<sequence>MGSIRTHIRQPESSDEQWHALIGALAAAYERGWQPADLVHVASRALDATAVRCAAVTVLHEADLSGAWSRAPQGWLDQLRTIADVHPERNDPAEIGAAECASLTFLWRRLPRWHVLCPPPSAWPTRRAEDPHASATAADPKVLNKIRGLLAKAESTEYTEEAETLTAKAQELMTRYAIGAALLEAATPGSRVVVHSKRIHLDNPYVKQKVLLLTSIGDANQVQTAFTAQLGIATVVGSPVDLEQVEMLFTSLLVQATRAMRTEGEKGSRSTPFRKAFLFGFAVRIGQRLTEAGKAATAQAVVESEVEYRDLLPILANRAEAVQAEVARLFGPMREMTCSAVDAGGWHAGRSAADAATLASDGSAIAG</sequence>
<name>A0A541BNV5_9NOCA</name>
<gene>
    <name evidence="2" type="ORF">FK531_04950</name>
</gene>
<evidence type="ECO:0000259" key="1">
    <source>
        <dbReference type="Pfam" id="PF10979"/>
    </source>
</evidence>
<dbReference type="RefSeq" id="WP_142095740.1">
    <property type="nucleotide sequence ID" value="NZ_VIGH01000002.1"/>
</dbReference>